<keyword evidence="2" id="KW-0812">Transmembrane</keyword>
<feature type="transmembrane region" description="Helical" evidence="2">
    <location>
        <begin position="7"/>
        <end position="25"/>
    </location>
</feature>
<reference evidence="3 4" key="1">
    <citation type="submission" date="2020-08" db="EMBL/GenBank/DDBJ databases">
        <title>Genome public.</title>
        <authorList>
            <person name="Liu C."/>
            <person name="Sun Q."/>
        </authorList>
    </citation>
    <scope>NUCLEOTIDE SEQUENCE [LARGE SCALE GENOMIC DNA]</scope>
    <source>
        <strain evidence="3 4">NSJ-43</strain>
    </source>
</reference>
<evidence type="ECO:0000313" key="4">
    <source>
        <dbReference type="Proteomes" id="UP000628463"/>
    </source>
</evidence>
<evidence type="ECO:0000313" key="3">
    <source>
        <dbReference type="EMBL" id="MBC5679843.1"/>
    </source>
</evidence>
<feature type="compositionally biased region" description="Acidic residues" evidence="1">
    <location>
        <begin position="299"/>
        <end position="321"/>
    </location>
</feature>
<proteinExistence type="predicted"/>
<organism evidence="3 4">
    <name type="scientific">Lachnospira hominis</name>
    <name type="common">ex Liu et al. 2021</name>
    <dbReference type="NCBI Taxonomy" id="2763051"/>
    <lineage>
        <taxon>Bacteria</taxon>
        <taxon>Bacillati</taxon>
        <taxon>Bacillota</taxon>
        <taxon>Clostridia</taxon>
        <taxon>Lachnospirales</taxon>
        <taxon>Lachnospiraceae</taxon>
        <taxon>Lachnospira</taxon>
    </lineage>
</organism>
<comment type="caution">
    <text evidence="3">The sequence shown here is derived from an EMBL/GenBank/DDBJ whole genome shotgun (WGS) entry which is preliminary data.</text>
</comment>
<gene>
    <name evidence="3" type="ORF">H8S01_02545</name>
</gene>
<keyword evidence="4" id="KW-1185">Reference proteome</keyword>
<sequence>MKKFSRCALILIIVTIISAIAGYIFENSTITPMYTSTAKLVVTPGADNEASLRAQNGALKNDFAIVFKSDVVISAAQKTAGTSEDIASYLTVKAVPDSNIIELICTNPDQSTAKTYVDAVAKNALKTTSIVPVSSIQVLEYGDESNNSFKPGLYRNTAVIAGIAAAICLFIELIVVFAIGAFKQEEDNSDDETEYERRFGKYSAKSEMDTYAQDAVNRAIMDAAVTKEVVDDAIKEVSYSDVITKEMVSDDKINGKISEEIQDDAQLEDDILADVDTEDEITEESEPDADIKDMAEDVKSEEDDVAETDITEDNVGEEAIAEYEVVKDSEDENEYEKETASEDETIDADVINDLPEPEIVQAGNVRKSSSKVIGFIKK</sequence>
<dbReference type="EMBL" id="JACOPD010000001">
    <property type="protein sequence ID" value="MBC5679843.1"/>
    <property type="molecule type" value="Genomic_DNA"/>
</dbReference>
<name>A0ABR7FXC1_9FIRM</name>
<evidence type="ECO:0000256" key="1">
    <source>
        <dbReference type="SAM" id="MobiDB-lite"/>
    </source>
</evidence>
<keyword evidence="2" id="KW-1133">Transmembrane helix</keyword>
<accession>A0ABR7FXC1</accession>
<keyword evidence="2" id="KW-0472">Membrane</keyword>
<dbReference type="Proteomes" id="UP000628463">
    <property type="component" value="Unassembled WGS sequence"/>
</dbReference>
<protein>
    <recommendedName>
        <fullName evidence="5">Capsular polysaccharide biosynthesis protein</fullName>
    </recommendedName>
</protein>
<dbReference type="RefSeq" id="WP_186836048.1">
    <property type="nucleotide sequence ID" value="NZ_JACOPD010000001.1"/>
</dbReference>
<evidence type="ECO:0008006" key="5">
    <source>
        <dbReference type="Google" id="ProtNLM"/>
    </source>
</evidence>
<feature type="compositionally biased region" description="Acidic residues" evidence="1">
    <location>
        <begin position="278"/>
        <end position="288"/>
    </location>
</feature>
<feature type="compositionally biased region" description="Basic and acidic residues" evidence="1">
    <location>
        <begin position="289"/>
        <end position="298"/>
    </location>
</feature>
<feature type="compositionally biased region" description="Acidic residues" evidence="1">
    <location>
        <begin position="329"/>
        <end position="347"/>
    </location>
</feature>
<feature type="transmembrane region" description="Helical" evidence="2">
    <location>
        <begin position="158"/>
        <end position="182"/>
    </location>
</feature>
<evidence type="ECO:0000256" key="2">
    <source>
        <dbReference type="SAM" id="Phobius"/>
    </source>
</evidence>
<feature type="region of interest" description="Disordered" evidence="1">
    <location>
        <begin position="278"/>
        <end position="350"/>
    </location>
</feature>